<dbReference type="EMBL" id="JAVYJV010000001">
    <property type="protein sequence ID" value="KAK4380553.1"/>
    <property type="molecule type" value="Genomic_DNA"/>
</dbReference>
<comment type="caution">
    <text evidence="1">The sequence shown here is derived from an EMBL/GenBank/DDBJ whole genome shotgun (WGS) entry which is preliminary data.</text>
</comment>
<organism evidence="1 2">
    <name type="scientific">Anisodus tanguticus</name>
    <dbReference type="NCBI Taxonomy" id="243964"/>
    <lineage>
        <taxon>Eukaryota</taxon>
        <taxon>Viridiplantae</taxon>
        <taxon>Streptophyta</taxon>
        <taxon>Embryophyta</taxon>
        <taxon>Tracheophyta</taxon>
        <taxon>Spermatophyta</taxon>
        <taxon>Magnoliopsida</taxon>
        <taxon>eudicotyledons</taxon>
        <taxon>Gunneridae</taxon>
        <taxon>Pentapetalae</taxon>
        <taxon>asterids</taxon>
        <taxon>lamiids</taxon>
        <taxon>Solanales</taxon>
        <taxon>Solanaceae</taxon>
        <taxon>Solanoideae</taxon>
        <taxon>Hyoscyameae</taxon>
        <taxon>Anisodus</taxon>
    </lineage>
</organism>
<accession>A0AAE1T2Y2</accession>
<dbReference type="AlphaFoldDB" id="A0AAE1T2Y2"/>
<dbReference type="Proteomes" id="UP001291623">
    <property type="component" value="Unassembled WGS sequence"/>
</dbReference>
<evidence type="ECO:0000313" key="2">
    <source>
        <dbReference type="Proteomes" id="UP001291623"/>
    </source>
</evidence>
<reference evidence="1" key="1">
    <citation type="submission" date="2023-12" db="EMBL/GenBank/DDBJ databases">
        <title>Genome assembly of Anisodus tanguticus.</title>
        <authorList>
            <person name="Wang Y.-J."/>
        </authorList>
    </citation>
    <scope>NUCLEOTIDE SEQUENCE</scope>
    <source>
        <strain evidence="1">KB-2021</strain>
        <tissue evidence="1">Leaf</tissue>
    </source>
</reference>
<sequence length="217" mass="24154">MIQGEIRTITPEISALDSTIKTHDSFCSSLYRQGRHLGNEIRELGNQQVVWESGMKMGNERLAKLKDEWTEWRSRLVQAMPKITTSLPTNPVAELSADTLMDLQSEAIVASVVQEVSADTQAFTEVPSILVAEPLLGTEREDESWKPSKCKFESLRKIKNGEEESCGLALSLSLHHYPNNSTQRSNTSANSVNEPIFSSYSEKHSVNLDLSIALCSQ</sequence>
<evidence type="ECO:0000313" key="1">
    <source>
        <dbReference type="EMBL" id="KAK4380553.1"/>
    </source>
</evidence>
<gene>
    <name evidence="1" type="ORF">RND71_002415</name>
</gene>
<proteinExistence type="predicted"/>
<keyword evidence="2" id="KW-1185">Reference proteome</keyword>
<name>A0AAE1T2Y2_9SOLA</name>
<protein>
    <submittedName>
        <fullName evidence="1">Uncharacterized protein</fullName>
    </submittedName>
</protein>